<reference evidence="1" key="2">
    <citation type="journal article" date="2015" name="Fish Shellfish Immunol.">
        <title>Early steps in the European eel (Anguilla anguilla)-Vibrio vulnificus interaction in the gills: Role of the RtxA13 toxin.</title>
        <authorList>
            <person name="Callol A."/>
            <person name="Pajuelo D."/>
            <person name="Ebbesson L."/>
            <person name="Teles M."/>
            <person name="MacKenzie S."/>
            <person name="Amaro C."/>
        </authorList>
    </citation>
    <scope>NUCLEOTIDE SEQUENCE</scope>
</reference>
<evidence type="ECO:0000313" key="1">
    <source>
        <dbReference type="EMBL" id="JAH94633.1"/>
    </source>
</evidence>
<name>A0A0E9WYV4_ANGAN</name>
<sequence>MWYTAIYFIINKRKLPETPNSEIQNSKILSKLKTKKIQQARTMLNRNAINKENTQLQKLN</sequence>
<dbReference type="EMBL" id="GBXM01013944">
    <property type="protein sequence ID" value="JAH94633.1"/>
    <property type="molecule type" value="Transcribed_RNA"/>
</dbReference>
<reference evidence="1" key="1">
    <citation type="submission" date="2014-11" db="EMBL/GenBank/DDBJ databases">
        <authorList>
            <person name="Amaro Gonzalez C."/>
        </authorList>
    </citation>
    <scope>NUCLEOTIDE SEQUENCE</scope>
</reference>
<protein>
    <submittedName>
        <fullName evidence="1">Uncharacterized protein</fullName>
    </submittedName>
</protein>
<organism evidence="1">
    <name type="scientific">Anguilla anguilla</name>
    <name type="common">European freshwater eel</name>
    <name type="synonym">Muraena anguilla</name>
    <dbReference type="NCBI Taxonomy" id="7936"/>
    <lineage>
        <taxon>Eukaryota</taxon>
        <taxon>Metazoa</taxon>
        <taxon>Chordata</taxon>
        <taxon>Craniata</taxon>
        <taxon>Vertebrata</taxon>
        <taxon>Euteleostomi</taxon>
        <taxon>Actinopterygii</taxon>
        <taxon>Neopterygii</taxon>
        <taxon>Teleostei</taxon>
        <taxon>Anguilliformes</taxon>
        <taxon>Anguillidae</taxon>
        <taxon>Anguilla</taxon>
    </lineage>
</organism>
<dbReference type="AlphaFoldDB" id="A0A0E9WYV4"/>
<proteinExistence type="predicted"/>
<accession>A0A0E9WYV4</accession>